<name>A0ABV0SQS9_9TELE</name>
<dbReference type="EMBL" id="JAHRIQ010003413">
    <property type="protein sequence ID" value="MEQ2222461.1"/>
    <property type="molecule type" value="Genomic_DNA"/>
</dbReference>
<sequence>MAKMLTATTVCAPKHSLLVLQTSLKLLQTEQLSKFPCNSFFSANSSYHYTTTQKTSLCPSTTHHGAFRMAAYRNTDRVHLLDPLIQPLITHTHKHTQNTVHKQENHAAFT</sequence>
<keyword evidence="2" id="KW-1185">Reference proteome</keyword>
<comment type="caution">
    <text evidence="1">The sequence shown here is derived from an EMBL/GenBank/DDBJ whole genome shotgun (WGS) entry which is preliminary data.</text>
</comment>
<reference evidence="1 2" key="1">
    <citation type="submission" date="2021-06" db="EMBL/GenBank/DDBJ databases">
        <authorList>
            <person name="Palmer J.M."/>
        </authorList>
    </citation>
    <scope>NUCLEOTIDE SEQUENCE [LARGE SCALE GENOMIC DNA]</scope>
    <source>
        <strain evidence="2">if_2019</strain>
        <tissue evidence="1">Muscle</tissue>
    </source>
</reference>
<dbReference type="Proteomes" id="UP001482620">
    <property type="component" value="Unassembled WGS sequence"/>
</dbReference>
<gene>
    <name evidence="1" type="ORF">ILYODFUR_026688</name>
</gene>
<proteinExistence type="predicted"/>
<accession>A0ABV0SQS9</accession>
<evidence type="ECO:0000313" key="2">
    <source>
        <dbReference type="Proteomes" id="UP001482620"/>
    </source>
</evidence>
<organism evidence="1 2">
    <name type="scientific">Ilyodon furcidens</name>
    <name type="common">goldbreast splitfin</name>
    <dbReference type="NCBI Taxonomy" id="33524"/>
    <lineage>
        <taxon>Eukaryota</taxon>
        <taxon>Metazoa</taxon>
        <taxon>Chordata</taxon>
        <taxon>Craniata</taxon>
        <taxon>Vertebrata</taxon>
        <taxon>Euteleostomi</taxon>
        <taxon>Actinopterygii</taxon>
        <taxon>Neopterygii</taxon>
        <taxon>Teleostei</taxon>
        <taxon>Neoteleostei</taxon>
        <taxon>Acanthomorphata</taxon>
        <taxon>Ovalentaria</taxon>
        <taxon>Atherinomorphae</taxon>
        <taxon>Cyprinodontiformes</taxon>
        <taxon>Goodeidae</taxon>
        <taxon>Ilyodon</taxon>
    </lineage>
</organism>
<protein>
    <submittedName>
        <fullName evidence="1">Uncharacterized protein</fullName>
    </submittedName>
</protein>
<evidence type="ECO:0000313" key="1">
    <source>
        <dbReference type="EMBL" id="MEQ2222461.1"/>
    </source>
</evidence>